<reference evidence="2" key="1">
    <citation type="submission" date="2019-12" db="EMBL/GenBank/DDBJ databases">
        <title>Genome sequencing and annotation of Brassica cretica.</title>
        <authorList>
            <person name="Studholme D.J."/>
            <person name="Sarris P."/>
        </authorList>
    </citation>
    <scope>NUCLEOTIDE SEQUENCE</scope>
    <source>
        <strain evidence="2">PFS-109/04</strain>
        <tissue evidence="2">Leaf</tissue>
    </source>
</reference>
<evidence type="ECO:0000313" key="2">
    <source>
        <dbReference type="EMBL" id="KAF3600847.1"/>
    </source>
</evidence>
<dbReference type="EMBL" id="QGKX02000004">
    <property type="protein sequence ID" value="KAF3600847.1"/>
    <property type="molecule type" value="Genomic_DNA"/>
</dbReference>
<accession>A0A8S9SJI9</accession>
<protein>
    <submittedName>
        <fullName evidence="2">Uncharacterized protein</fullName>
    </submittedName>
</protein>
<comment type="caution">
    <text evidence="2">The sequence shown here is derived from an EMBL/GenBank/DDBJ whole genome shotgun (WGS) entry which is preliminary data.</text>
</comment>
<evidence type="ECO:0000313" key="1">
    <source>
        <dbReference type="EMBL" id="KAF2584197.1"/>
    </source>
</evidence>
<gene>
    <name evidence="2" type="ORF">F2Q69_00037958</name>
    <name evidence="1" type="ORF">F2Q70_00036985</name>
</gene>
<proteinExistence type="predicted"/>
<dbReference type="Proteomes" id="UP000712600">
    <property type="component" value="Unassembled WGS sequence"/>
</dbReference>
<name>A0A8S9SJI9_BRACR</name>
<reference evidence="1" key="2">
    <citation type="submission" date="2019-12" db="EMBL/GenBank/DDBJ databases">
        <title>Genome sequencing and annotation of Brassica cretica.</title>
        <authorList>
            <person name="Studholme D.J."/>
            <person name="Sarris P.F."/>
        </authorList>
    </citation>
    <scope>NUCLEOTIDE SEQUENCE</scope>
    <source>
        <strain evidence="1">PFS-102/07</strain>
        <tissue evidence="1">Leaf</tissue>
    </source>
</reference>
<dbReference type="EMBL" id="QGKY02000246">
    <property type="protein sequence ID" value="KAF2584197.1"/>
    <property type="molecule type" value="Genomic_DNA"/>
</dbReference>
<evidence type="ECO:0000313" key="3">
    <source>
        <dbReference type="Proteomes" id="UP000712600"/>
    </source>
</evidence>
<organism evidence="2 3">
    <name type="scientific">Brassica cretica</name>
    <name type="common">Mustard</name>
    <dbReference type="NCBI Taxonomy" id="69181"/>
    <lineage>
        <taxon>Eukaryota</taxon>
        <taxon>Viridiplantae</taxon>
        <taxon>Streptophyta</taxon>
        <taxon>Embryophyta</taxon>
        <taxon>Tracheophyta</taxon>
        <taxon>Spermatophyta</taxon>
        <taxon>Magnoliopsida</taxon>
        <taxon>eudicotyledons</taxon>
        <taxon>Gunneridae</taxon>
        <taxon>Pentapetalae</taxon>
        <taxon>rosids</taxon>
        <taxon>malvids</taxon>
        <taxon>Brassicales</taxon>
        <taxon>Brassicaceae</taxon>
        <taxon>Brassiceae</taxon>
        <taxon>Brassica</taxon>
    </lineage>
</organism>
<dbReference type="AlphaFoldDB" id="A0A8S9SJI9"/>
<sequence>MSDSISVKINCFYSEVFKLEDDGELDFVDGNFEQFEVDGIGVFEGATKEMVQKGITGKMWYKLPYKDISEKTPLFDNNKAHCLELPCPIAYRCFLYPVSSLFLRLDFSVTNQFFSYEP</sequence>